<dbReference type="Proteomes" id="UP000230161">
    <property type="component" value="Unassembled WGS sequence"/>
</dbReference>
<dbReference type="SUPFAM" id="SSF53850">
    <property type="entry name" value="Periplasmic binding protein-like II"/>
    <property type="match status" value="1"/>
</dbReference>
<gene>
    <name evidence="2" type="ORF">CLV54_1386</name>
</gene>
<feature type="chain" id="PRO_5038771358" evidence="1">
    <location>
        <begin position="23"/>
        <end position="378"/>
    </location>
</feature>
<feature type="signal peptide" evidence="1">
    <location>
        <begin position="1"/>
        <end position="22"/>
    </location>
</feature>
<keyword evidence="3" id="KW-1185">Reference proteome</keyword>
<dbReference type="OrthoDB" id="3636760at2"/>
<accession>A0A2M9C038</accession>
<evidence type="ECO:0000313" key="3">
    <source>
        <dbReference type="Proteomes" id="UP000230161"/>
    </source>
</evidence>
<comment type="caution">
    <text evidence="2">The sequence shown here is derived from an EMBL/GenBank/DDBJ whole genome shotgun (WGS) entry which is preliminary data.</text>
</comment>
<name>A0A2M9C038_9MICO</name>
<evidence type="ECO:0000313" key="2">
    <source>
        <dbReference type="EMBL" id="PJJ63713.1"/>
    </source>
</evidence>
<sequence>MNNVFRKVAVAAAAMGTVGVLAFGGQAAVADPLPFPTYVGVGSDTTQDVMNGISDVLAPLVGSYNATGTPYIQTRSGGPEFTRPNGSGNGVKALAASIVGGNSYNSVLVGGVPTTGNIAGQVDFARSSSGPANNGAALTYLPFAKDAVTYATRTLSTIPDNIPLRNSSPSDTSSLTLENIYSCRTPLLDAATSISYSVGSDSVNTAAIQPLIPQSGSGTRSYFIGQIGLTEATLGACVSSRSNGVQEHDGTALTKNANIVPFSIAQYVAQSNGVVASRLGAAVVKEIDGVEPTEGVVPDLTTNADFPVTRDVYNVVESARITPGNVKYDATLTSIFVRTSTTPPSVCQQTPTIVQYGFIPIGVNCGVIAGTAALPTLP</sequence>
<organism evidence="2 3">
    <name type="scientific">Compostimonas suwonensis</name>
    <dbReference type="NCBI Taxonomy" id="1048394"/>
    <lineage>
        <taxon>Bacteria</taxon>
        <taxon>Bacillati</taxon>
        <taxon>Actinomycetota</taxon>
        <taxon>Actinomycetes</taxon>
        <taxon>Micrococcales</taxon>
        <taxon>Microbacteriaceae</taxon>
        <taxon>Compostimonas</taxon>
    </lineage>
</organism>
<evidence type="ECO:0000256" key="1">
    <source>
        <dbReference type="SAM" id="SignalP"/>
    </source>
</evidence>
<dbReference type="AlphaFoldDB" id="A0A2M9C038"/>
<dbReference type="RefSeq" id="WP_157802855.1">
    <property type="nucleotide sequence ID" value="NZ_PGFB01000002.1"/>
</dbReference>
<protein>
    <submittedName>
        <fullName evidence="2">ABC-type phosphate transport system substrate-binding protein</fullName>
    </submittedName>
</protein>
<keyword evidence="1" id="KW-0732">Signal</keyword>
<dbReference type="EMBL" id="PGFB01000002">
    <property type="protein sequence ID" value="PJJ63713.1"/>
    <property type="molecule type" value="Genomic_DNA"/>
</dbReference>
<proteinExistence type="predicted"/>
<reference evidence="2 3" key="1">
    <citation type="submission" date="2017-11" db="EMBL/GenBank/DDBJ databases">
        <title>Genomic Encyclopedia of Archaeal and Bacterial Type Strains, Phase II (KMG-II): From Individual Species to Whole Genera.</title>
        <authorList>
            <person name="Goeker M."/>
        </authorList>
    </citation>
    <scope>NUCLEOTIDE SEQUENCE [LARGE SCALE GENOMIC DNA]</scope>
    <source>
        <strain evidence="2 3">DSM 25625</strain>
    </source>
</reference>